<dbReference type="EMBL" id="JH611164">
    <property type="protein sequence ID" value="EJP73752.1"/>
    <property type="molecule type" value="Genomic_DNA"/>
</dbReference>
<dbReference type="Proteomes" id="UP000010116">
    <property type="component" value="Unassembled WGS sequence"/>
</dbReference>
<dbReference type="HOGENOM" id="CLU_139796_0_0_6"/>
<evidence type="ECO:0000313" key="1">
    <source>
        <dbReference type="EMBL" id="EJP73752.1"/>
    </source>
</evidence>
<organism evidence="1 2">
    <name type="scientific">SAR86 cluster bacterium SAR86B</name>
    <dbReference type="NCBI Taxonomy" id="1123867"/>
    <lineage>
        <taxon>Bacteria</taxon>
        <taxon>Pseudomonadati</taxon>
        <taxon>Pseudomonadota</taxon>
        <taxon>Gammaproteobacteria</taxon>
        <taxon>SAR86 cluster</taxon>
    </lineage>
</organism>
<sequence length="125" mass="14441">MKRYIYITSLLLAVGMISADDHKGEGKKMEKAKSHPNFLLTPKECKETKEAIGGLLLMSDKIWKEVEKHSEHYGEEWTEKEWAKASFIASTAADYSTVYDVWCKDMLAMRAKMAMKKKMKEKKDD</sequence>
<proteinExistence type="predicted"/>
<dbReference type="AlphaFoldDB" id="J4V5M8"/>
<evidence type="ECO:0000313" key="2">
    <source>
        <dbReference type="Proteomes" id="UP000010116"/>
    </source>
</evidence>
<name>J4V5M8_9GAMM</name>
<accession>J4V5M8</accession>
<protein>
    <submittedName>
        <fullName evidence="1">Uncharacterized protein</fullName>
    </submittedName>
</protein>
<gene>
    <name evidence="1" type="ORF">NT02SARS_0414</name>
</gene>
<reference evidence="1 2" key="1">
    <citation type="journal article" date="2012" name="ISME J.">
        <title>Genomic insights to SAR86, an abundant and uncultivated marine bacterial lineage.</title>
        <authorList>
            <person name="Dupont C.L."/>
            <person name="Rusch D.B."/>
            <person name="Yooseph S."/>
            <person name="Lombardo M.J."/>
            <person name="Richter R.A."/>
            <person name="Valas R."/>
            <person name="Novotny M."/>
            <person name="Yee-Greenbaum J."/>
            <person name="Selengut J.D."/>
            <person name="Haft D.H."/>
            <person name="Halpern A.L."/>
            <person name="Lasken R.S."/>
            <person name="Nealson K."/>
            <person name="Friedman R."/>
            <person name="Venter J.C."/>
        </authorList>
    </citation>
    <scope>NUCLEOTIDE SEQUENCE [LARGE SCALE GENOMIC DNA]</scope>
</reference>